<organism evidence="11 12">
    <name type="scientific">Clostridium neuense</name>
    <dbReference type="NCBI Taxonomy" id="1728934"/>
    <lineage>
        <taxon>Bacteria</taxon>
        <taxon>Bacillati</taxon>
        <taxon>Bacillota</taxon>
        <taxon>Clostridia</taxon>
        <taxon>Eubacteriales</taxon>
        <taxon>Clostridiaceae</taxon>
        <taxon>Clostridium</taxon>
    </lineage>
</organism>
<feature type="domain" description="ACT" evidence="10">
    <location>
        <begin position="195"/>
        <end position="270"/>
    </location>
</feature>
<comment type="caution">
    <text evidence="11">The sequence shown here is derived from an EMBL/GenBank/DDBJ whole genome shotgun (WGS) entry which is preliminary data.</text>
</comment>
<dbReference type="Pfam" id="PF00800">
    <property type="entry name" value="PDT"/>
    <property type="match status" value="1"/>
</dbReference>
<evidence type="ECO:0000256" key="8">
    <source>
        <dbReference type="ARBA" id="ARBA00047848"/>
    </source>
</evidence>
<dbReference type="Gene3D" id="3.40.190.10">
    <property type="entry name" value="Periplasmic binding protein-like II"/>
    <property type="match status" value="2"/>
</dbReference>
<keyword evidence="5" id="KW-0057">Aromatic amino acid biosynthesis</keyword>
<keyword evidence="6" id="KW-0584">Phenylalanine biosynthesis</keyword>
<gene>
    <name evidence="11" type="primary">pheA</name>
    <name evidence="11" type="ORF">ACJDT4_22980</name>
</gene>
<evidence type="ECO:0000256" key="4">
    <source>
        <dbReference type="ARBA" id="ARBA00022605"/>
    </source>
</evidence>
<proteinExistence type="predicted"/>
<dbReference type="SUPFAM" id="SSF55021">
    <property type="entry name" value="ACT-like"/>
    <property type="match status" value="1"/>
</dbReference>
<dbReference type="NCBIfam" id="NF008865">
    <property type="entry name" value="PRK11898.1"/>
    <property type="match status" value="1"/>
</dbReference>
<dbReference type="SUPFAM" id="SSF53850">
    <property type="entry name" value="Periplasmic binding protein-like II"/>
    <property type="match status" value="1"/>
</dbReference>
<dbReference type="GO" id="GO:0004664">
    <property type="term" value="F:prephenate dehydratase activity"/>
    <property type="evidence" value="ECO:0007669"/>
    <property type="project" value="UniProtKB-EC"/>
</dbReference>
<reference evidence="11 12" key="1">
    <citation type="submission" date="2024-11" db="EMBL/GenBank/DDBJ databases">
        <authorList>
            <person name="Heng Y.C."/>
            <person name="Lim A.C.H."/>
            <person name="Lee J.K.Y."/>
            <person name="Kittelmann S."/>
        </authorList>
    </citation>
    <scope>NUCLEOTIDE SEQUENCE [LARGE SCALE GENOMIC DNA]</scope>
    <source>
        <strain evidence="11 12">WILCCON 0114</strain>
    </source>
</reference>
<dbReference type="PROSITE" id="PS51171">
    <property type="entry name" value="PREPHENATE_DEHYDR_3"/>
    <property type="match status" value="1"/>
</dbReference>
<sequence length="274" mass="30711">MIKAAVLGPAGTFSELAVEKYKERTNQKFNTVFYPTITKVVNAVENECDIGIVPIENTLDGFVQVTLDLLLEKKVSIINELVIPIQFAFAANSDIKEVERIYAQFKTQGQCCKFLESFKSIKIITTESNGESVQKIREGAEGEGAIIPRHMLDLAYKFSIDCVTDSYENQTRFIVLSADKKASCKKGEHYKTSIAIMDAADDRPGALFRVLEEFAQRQINLSSIISRPTKKGLGKYYFFIDIDGCYPEDENVRQAIETISKHSMVKIIGSYSSL</sequence>
<name>A0ABW8TMG5_9CLOT</name>
<evidence type="ECO:0000256" key="6">
    <source>
        <dbReference type="ARBA" id="ARBA00023222"/>
    </source>
</evidence>
<evidence type="ECO:0000313" key="11">
    <source>
        <dbReference type="EMBL" id="MFL0253275.1"/>
    </source>
</evidence>
<dbReference type="PROSITE" id="PS51671">
    <property type="entry name" value="ACT"/>
    <property type="match status" value="1"/>
</dbReference>
<accession>A0ABW8TMG5</accession>
<dbReference type="EMBL" id="JBJIAA010000031">
    <property type="protein sequence ID" value="MFL0253275.1"/>
    <property type="molecule type" value="Genomic_DNA"/>
</dbReference>
<dbReference type="EC" id="4.2.1.51" evidence="2"/>
<evidence type="ECO:0000259" key="10">
    <source>
        <dbReference type="PROSITE" id="PS51671"/>
    </source>
</evidence>
<dbReference type="InterPro" id="IPR001086">
    <property type="entry name" value="Preph_deHydtase"/>
</dbReference>
<comment type="catalytic activity">
    <reaction evidence="8">
        <text>prephenate + H(+) = 3-phenylpyruvate + CO2 + H2O</text>
        <dbReference type="Rhea" id="RHEA:21648"/>
        <dbReference type="ChEBI" id="CHEBI:15377"/>
        <dbReference type="ChEBI" id="CHEBI:15378"/>
        <dbReference type="ChEBI" id="CHEBI:16526"/>
        <dbReference type="ChEBI" id="CHEBI:18005"/>
        <dbReference type="ChEBI" id="CHEBI:29934"/>
        <dbReference type="EC" id="4.2.1.51"/>
    </reaction>
</comment>
<evidence type="ECO:0000256" key="5">
    <source>
        <dbReference type="ARBA" id="ARBA00023141"/>
    </source>
</evidence>
<evidence type="ECO:0000259" key="9">
    <source>
        <dbReference type="PROSITE" id="PS51171"/>
    </source>
</evidence>
<keyword evidence="7 11" id="KW-0456">Lyase</keyword>
<keyword evidence="4" id="KW-0028">Amino-acid biosynthesis</keyword>
<dbReference type="InterPro" id="IPR002912">
    <property type="entry name" value="ACT_dom"/>
</dbReference>
<feature type="domain" description="Prephenate dehydratase" evidence="9">
    <location>
        <begin position="3"/>
        <end position="178"/>
    </location>
</feature>
<dbReference type="Gene3D" id="3.30.70.260">
    <property type="match status" value="1"/>
</dbReference>
<dbReference type="Proteomes" id="UP001623592">
    <property type="component" value="Unassembled WGS sequence"/>
</dbReference>
<dbReference type="PANTHER" id="PTHR21022:SF19">
    <property type="entry name" value="PREPHENATE DEHYDRATASE-RELATED"/>
    <property type="match status" value="1"/>
</dbReference>
<protein>
    <recommendedName>
        <fullName evidence="3">Prephenate dehydratase</fullName>
        <ecNumber evidence="2">4.2.1.51</ecNumber>
    </recommendedName>
</protein>
<dbReference type="Pfam" id="PF01842">
    <property type="entry name" value="ACT"/>
    <property type="match status" value="1"/>
</dbReference>
<evidence type="ECO:0000256" key="2">
    <source>
        <dbReference type="ARBA" id="ARBA00013147"/>
    </source>
</evidence>
<dbReference type="PANTHER" id="PTHR21022">
    <property type="entry name" value="PREPHENATE DEHYDRATASE P PROTEIN"/>
    <property type="match status" value="1"/>
</dbReference>
<evidence type="ECO:0000256" key="7">
    <source>
        <dbReference type="ARBA" id="ARBA00023239"/>
    </source>
</evidence>
<dbReference type="CDD" id="cd04905">
    <property type="entry name" value="ACT_CM-PDT"/>
    <property type="match status" value="1"/>
</dbReference>
<evidence type="ECO:0000256" key="1">
    <source>
        <dbReference type="ARBA" id="ARBA00004741"/>
    </source>
</evidence>
<dbReference type="InterPro" id="IPR045865">
    <property type="entry name" value="ACT-like_dom_sf"/>
</dbReference>
<evidence type="ECO:0000313" key="12">
    <source>
        <dbReference type="Proteomes" id="UP001623592"/>
    </source>
</evidence>
<evidence type="ECO:0000256" key="3">
    <source>
        <dbReference type="ARBA" id="ARBA00021872"/>
    </source>
</evidence>
<comment type="pathway">
    <text evidence="1">Amino-acid biosynthesis; L-phenylalanine biosynthesis; phenylpyruvate from prephenate: step 1/1.</text>
</comment>
<keyword evidence="12" id="KW-1185">Reference proteome</keyword>
<dbReference type="RefSeq" id="WP_406789945.1">
    <property type="nucleotide sequence ID" value="NZ_JBJIAA010000031.1"/>
</dbReference>